<sequence>MGVPVAMKAAILLKREDEEQFQCIATVKARADWRSSLESVFGSTPPDDPVLFDPAMKPTSDAYDVLNLGRVDVEALSSITFNTLVSGTVEAMLGAART</sequence>
<proteinExistence type="predicted"/>
<organism evidence="1 2">
    <name type="scientific">Lasiodiplodia mahajangana</name>
    <dbReference type="NCBI Taxonomy" id="1108764"/>
    <lineage>
        <taxon>Eukaryota</taxon>
        <taxon>Fungi</taxon>
        <taxon>Dikarya</taxon>
        <taxon>Ascomycota</taxon>
        <taxon>Pezizomycotina</taxon>
        <taxon>Dothideomycetes</taxon>
        <taxon>Dothideomycetes incertae sedis</taxon>
        <taxon>Botryosphaeriales</taxon>
        <taxon>Botryosphaeriaceae</taxon>
        <taxon>Lasiodiplodia</taxon>
    </lineage>
</organism>
<reference evidence="1" key="1">
    <citation type="submission" date="2022-12" db="EMBL/GenBank/DDBJ databases">
        <title>Genome Sequence of Lasiodiplodia mahajangana.</title>
        <authorList>
            <person name="Buettner E."/>
        </authorList>
    </citation>
    <scope>NUCLEOTIDE SEQUENCE</scope>
    <source>
        <strain evidence="1">VT137</strain>
    </source>
</reference>
<protein>
    <submittedName>
        <fullName evidence="1">Uncharacterized protein</fullName>
    </submittedName>
</protein>
<comment type="caution">
    <text evidence="1">The sequence shown here is derived from an EMBL/GenBank/DDBJ whole genome shotgun (WGS) entry which is preliminary data.</text>
</comment>
<name>A0ACC2J694_9PEZI</name>
<evidence type="ECO:0000313" key="2">
    <source>
        <dbReference type="Proteomes" id="UP001153332"/>
    </source>
</evidence>
<accession>A0ACC2J694</accession>
<evidence type="ECO:0000313" key="1">
    <source>
        <dbReference type="EMBL" id="KAJ8123022.1"/>
    </source>
</evidence>
<keyword evidence="2" id="KW-1185">Reference proteome</keyword>
<dbReference type="EMBL" id="JAPUUL010003425">
    <property type="protein sequence ID" value="KAJ8123022.1"/>
    <property type="molecule type" value="Genomic_DNA"/>
</dbReference>
<dbReference type="Proteomes" id="UP001153332">
    <property type="component" value="Unassembled WGS sequence"/>
</dbReference>
<gene>
    <name evidence="1" type="ORF">O1611_g9694</name>
</gene>